<dbReference type="Proteomes" id="UP001307889">
    <property type="component" value="Chromosome 9"/>
</dbReference>
<proteinExistence type="predicted"/>
<evidence type="ECO:0000313" key="1">
    <source>
        <dbReference type="EMBL" id="BES98616.1"/>
    </source>
</evidence>
<gene>
    <name evidence="1" type="ORF">NTJ_11432</name>
</gene>
<name>A0ABN7B2G9_9HEMI</name>
<sequence>MATASTSTNADLTRMVGELLQAIRLQSASANGGENRGISGISFDKYDESVEDFDTYMERLTAFFDTQSVPEVVKSRVSYL</sequence>
<keyword evidence="2" id="KW-1185">Reference proteome</keyword>
<dbReference type="EMBL" id="AP028917">
    <property type="protein sequence ID" value="BES98616.1"/>
    <property type="molecule type" value="Genomic_DNA"/>
</dbReference>
<evidence type="ECO:0000313" key="2">
    <source>
        <dbReference type="Proteomes" id="UP001307889"/>
    </source>
</evidence>
<reference evidence="1 2" key="1">
    <citation type="submission" date="2023-09" db="EMBL/GenBank/DDBJ databases">
        <title>Nesidiocoris tenuis whole genome shotgun sequence.</title>
        <authorList>
            <person name="Shibata T."/>
            <person name="Shimoda M."/>
            <person name="Kobayashi T."/>
            <person name="Uehara T."/>
        </authorList>
    </citation>
    <scope>NUCLEOTIDE SEQUENCE [LARGE SCALE GENOMIC DNA]</scope>
    <source>
        <strain evidence="1 2">Japan</strain>
    </source>
</reference>
<accession>A0ABN7B2G9</accession>
<organism evidence="1 2">
    <name type="scientific">Nesidiocoris tenuis</name>
    <dbReference type="NCBI Taxonomy" id="355587"/>
    <lineage>
        <taxon>Eukaryota</taxon>
        <taxon>Metazoa</taxon>
        <taxon>Ecdysozoa</taxon>
        <taxon>Arthropoda</taxon>
        <taxon>Hexapoda</taxon>
        <taxon>Insecta</taxon>
        <taxon>Pterygota</taxon>
        <taxon>Neoptera</taxon>
        <taxon>Paraneoptera</taxon>
        <taxon>Hemiptera</taxon>
        <taxon>Heteroptera</taxon>
        <taxon>Panheteroptera</taxon>
        <taxon>Cimicomorpha</taxon>
        <taxon>Miridae</taxon>
        <taxon>Dicyphina</taxon>
        <taxon>Nesidiocoris</taxon>
    </lineage>
</organism>
<protein>
    <submittedName>
        <fullName evidence="1">Uncharacterized protein</fullName>
    </submittedName>
</protein>